<evidence type="ECO:0000256" key="2">
    <source>
        <dbReference type="ARBA" id="ARBA00022730"/>
    </source>
</evidence>
<protein>
    <recommendedName>
        <fullName evidence="6">Large ribosomal subunit protein bL21</fullName>
    </recommendedName>
</protein>
<dbReference type="GeneID" id="2740596"/>
<dbReference type="GO" id="GO:0003735">
    <property type="term" value="F:structural constituent of ribosome"/>
    <property type="evidence" value="ECO:0007669"/>
    <property type="project" value="InterPro"/>
</dbReference>
<dbReference type="GO" id="GO:0006412">
    <property type="term" value="P:translation"/>
    <property type="evidence" value="ECO:0007669"/>
    <property type="project" value="UniProtKB-UniRule"/>
</dbReference>
<evidence type="ECO:0000313" key="8">
    <source>
        <dbReference type="EMBL" id="EMB35382.1"/>
    </source>
</evidence>
<reference evidence="8" key="1">
    <citation type="submission" date="2012-01" db="EMBL/GenBank/DDBJ databases">
        <title>The Genome Sequence of Treponema denticola H-22.</title>
        <authorList>
            <consortium name="The Broad Institute Genome Sequencing Platform"/>
            <person name="Earl A."/>
            <person name="Ward D."/>
            <person name="Feldgarden M."/>
            <person name="Gevers D."/>
            <person name="Blanton J.M."/>
            <person name="Fenno C.J."/>
            <person name="Baranova O.V."/>
            <person name="Mathney J."/>
            <person name="Dewhirst F.E."/>
            <person name="Izard J."/>
            <person name="Young S.K."/>
            <person name="Zeng Q."/>
            <person name="Gargeya S."/>
            <person name="Fitzgerald M."/>
            <person name="Haas B."/>
            <person name="Abouelleil A."/>
            <person name="Alvarado L."/>
            <person name="Arachchi H.M."/>
            <person name="Berlin A."/>
            <person name="Chapman S.B."/>
            <person name="Gearin G."/>
            <person name="Goldberg J."/>
            <person name="Griggs A."/>
            <person name="Gujja S."/>
            <person name="Hansen M."/>
            <person name="Heiman D."/>
            <person name="Howarth C."/>
            <person name="Larimer J."/>
            <person name="Lui A."/>
            <person name="MacDonald P.J.P."/>
            <person name="McCowen C."/>
            <person name="Montmayeur A."/>
            <person name="Murphy C."/>
            <person name="Neiman D."/>
            <person name="Pearson M."/>
            <person name="Priest M."/>
            <person name="Roberts A."/>
            <person name="Saif S."/>
            <person name="Shea T."/>
            <person name="Sisk P."/>
            <person name="Stolte C."/>
            <person name="Sykes S."/>
            <person name="Wortman J."/>
            <person name="Nusbaum C."/>
            <person name="Birren B."/>
        </authorList>
    </citation>
    <scope>NUCLEOTIDE SEQUENCE [LARGE SCALE GENOMIC DNA]</scope>
    <source>
        <strain evidence="8">H-22</strain>
    </source>
</reference>
<dbReference type="AlphaFoldDB" id="A0A0E2E8J3"/>
<dbReference type="GO" id="GO:0005737">
    <property type="term" value="C:cytoplasm"/>
    <property type="evidence" value="ECO:0007669"/>
    <property type="project" value="UniProtKB-ARBA"/>
</dbReference>
<comment type="caution">
    <text evidence="8">The sequence shown here is derived from an EMBL/GenBank/DDBJ whole genome shotgun (WGS) entry which is preliminary data.</text>
</comment>
<dbReference type="NCBIfam" id="TIGR00061">
    <property type="entry name" value="L21"/>
    <property type="match status" value="1"/>
</dbReference>
<keyword evidence="5 6" id="KW-0687">Ribonucleoprotein</keyword>
<dbReference type="InterPro" id="IPR036164">
    <property type="entry name" value="bL21-like_sf"/>
</dbReference>
<keyword evidence="4 6" id="KW-0689">Ribosomal protein</keyword>
<organism evidence="8">
    <name type="scientific">Treponema denticola H-22</name>
    <dbReference type="NCBI Taxonomy" id="999432"/>
    <lineage>
        <taxon>Bacteria</taxon>
        <taxon>Pseudomonadati</taxon>
        <taxon>Spirochaetota</taxon>
        <taxon>Spirochaetia</taxon>
        <taxon>Spirochaetales</taxon>
        <taxon>Treponemataceae</taxon>
        <taxon>Treponema</taxon>
    </lineage>
</organism>
<evidence type="ECO:0000256" key="1">
    <source>
        <dbReference type="ARBA" id="ARBA00008563"/>
    </source>
</evidence>
<dbReference type="SUPFAM" id="SSF141091">
    <property type="entry name" value="L21p-like"/>
    <property type="match status" value="1"/>
</dbReference>
<dbReference type="PROSITE" id="PS01169">
    <property type="entry name" value="RIBOSOMAL_L21"/>
    <property type="match status" value="1"/>
</dbReference>
<evidence type="ECO:0000256" key="4">
    <source>
        <dbReference type="ARBA" id="ARBA00022980"/>
    </source>
</evidence>
<dbReference type="PATRIC" id="fig|999432.5.peg.540"/>
<evidence type="ECO:0000256" key="3">
    <source>
        <dbReference type="ARBA" id="ARBA00022884"/>
    </source>
</evidence>
<dbReference type="HOGENOM" id="CLU_061463_3_3_12"/>
<dbReference type="GO" id="GO:0005840">
    <property type="term" value="C:ribosome"/>
    <property type="evidence" value="ECO:0007669"/>
    <property type="project" value="UniProtKB-KW"/>
</dbReference>
<comment type="function">
    <text evidence="6 7">This protein binds to 23S rRNA in the presence of protein L20.</text>
</comment>
<proteinExistence type="inferred from homology"/>
<gene>
    <name evidence="6" type="primary">rplU</name>
    <name evidence="8" type="ORF">HMPREF9726_00523</name>
</gene>
<evidence type="ECO:0000256" key="7">
    <source>
        <dbReference type="RuleBase" id="RU000562"/>
    </source>
</evidence>
<comment type="subunit">
    <text evidence="6">Part of the 50S ribosomal subunit. Contacts protein L20.</text>
</comment>
<dbReference type="EMBL" id="AGDV01000004">
    <property type="protein sequence ID" value="EMB35382.1"/>
    <property type="molecule type" value="Genomic_DNA"/>
</dbReference>
<dbReference type="Pfam" id="PF00829">
    <property type="entry name" value="Ribosomal_L21p"/>
    <property type="match status" value="1"/>
</dbReference>
<evidence type="ECO:0000256" key="5">
    <source>
        <dbReference type="ARBA" id="ARBA00023274"/>
    </source>
</evidence>
<dbReference type="Proteomes" id="UP000011705">
    <property type="component" value="Chromosome"/>
</dbReference>
<dbReference type="SMR" id="A0A0E2E8J3"/>
<dbReference type="GO" id="GO:0019843">
    <property type="term" value="F:rRNA binding"/>
    <property type="evidence" value="ECO:0007669"/>
    <property type="project" value="UniProtKB-UniRule"/>
</dbReference>
<dbReference type="InterPro" id="IPR001787">
    <property type="entry name" value="Ribosomal_bL21"/>
</dbReference>
<keyword evidence="2 6" id="KW-0699">rRNA-binding</keyword>
<keyword evidence="3 6" id="KW-0694">RNA-binding</keyword>
<dbReference type="HAMAP" id="MF_01363">
    <property type="entry name" value="Ribosomal_bL21"/>
    <property type="match status" value="1"/>
</dbReference>
<dbReference type="InterPro" id="IPR018258">
    <property type="entry name" value="Ribosomal_bL21_CS"/>
</dbReference>
<dbReference type="InterPro" id="IPR028909">
    <property type="entry name" value="bL21-like"/>
</dbReference>
<name>A0A0E2E8J3_TREDN</name>
<accession>A0A0E2E8J3</accession>
<dbReference type="RefSeq" id="WP_002669481.1">
    <property type="nucleotide sequence ID" value="NZ_CM001795.1"/>
</dbReference>
<sequence>MYALIEYKGKQYKAEKGAKLVVDKLSAESGSKIDIDTVLLISDGDKVTVGTPYVSGAKVSATVGDSFRERKIIVYKHKAKKNYHRTQGHRQAHTCITVDNIVG</sequence>
<dbReference type="PANTHER" id="PTHR21349">
    <property type="entry name" value="50S RIBOSOMAL PROTEIN L21"/>
    <property type="match status" value="1"/>
</dbReference>
<dbReference type="GO" id="GO:1990904">
    <property type="term" value="C:ribonucleoprotein complex"/>
    <property type="evidence" value="ECO:0007669"/>
    <property type="project" value="UniProtKB-KW"/>
</dbReference>
<evidence type="ECO:0000256" key="6">
    <source>
        <dbReference type="HAMAP-Rule" id="MF_01363"/>
    </source>
</evidence>
<comment type="similarity">
    <text evidence="1 6 7">Belongs to the bacterial ribosomal protein bL21 family.</text>
</comment>
<dbReference type="PANTHER" id="PTHR21349:SF0">
    <property type="entry name" value="LARGE RIBOSOMAL SUBUNIT PROTEIN BL21M"/>
    <property type="match status" value="1"/>
</dbReference>